<dbReference type="OrthoDB" id="5512413at2"/>
<reference evidence="2 3" key="1">
    <citation type="journal article" date="2015" name="Genome Announc.">
        <title>Genomes of Geoalkalibacter ferrihydriticus Z-0531T and Geoalkalibacter subterraneus Red1T, Two Haloalkaliphilic Metal-Reducing Deltaproteobacteria.</title>
        <authorList>
            <person name="Badalamenti J.P."/>
            <person name="Krajmalnik-Brown R."/>
            <person name="Torres C.I."/>
            <person name="Bond D.R."/>
        </authorList>
    </citation>
    <scope>NUCLEOTIDE SEQUENCE [LARGE SCALE GENOMIC DNA]</scope>
    <source>
        <strain evidence="2 3">Red1</strain>
    </source>
</reference>
<keyword evidence="1" id="KW-0472">Membrane</keyword>
<dbReference type="RefSeq" id="WP_040199326.1">
    <property type="nucleotide sequence ID" value="NZ_CP010311.1"/>
</dbReference>
<dbReference type="EMBL" id="CP010311">
    <property type="protein sequence ID" value="AJF05915.1"/>
    <property type="molecule type" value="Genomic_DNA"/>
</dbReference>
<dbReference type="AlphaFoldDB" id="A0A0B5FP93"/>
<dbReference type="HOGENOM" id="CLU_917530_0_0_7"/>
<keyword evidence="1" id="KW-0812">Transmembrane</keyword>
<organism evidence="2 3">
    <name type="scientific">Geoalkalibacter subterraneus</name>
    <dbReference type="NCBI Taxonomy" id="483547"/>
    <lineage>
        <taxon>Bacteria</taxon>
        <taxon>Pseudomonadati</taxon>
        <taxon>Thermodesulfobacteriota</taxon>
        <taxon>Desulfuromonadia</taxon>
        <taxon>Desulfuromonadales</taxon>
        <taxon>Geoalkalibacteraceae</taxon>
        <taxon>Geoalkalibacter</taxon>
    </lineage>
</organism>
<dbReference type="Proteomes" id="UP000035036">
    <property type="component" value="Chromosome"/>
</dbReference>
<gene>
    <name evidence="2" type="ORF">GSUB_04140</name>
</gene>
<accession>A0A0B5FP93</accession>
<feature type="transmembrane region" description="Helical" evidence="1">
    <location>
        <begin position="23"/>
        <end position="47"/>
    </location>
</feature>
<evidence type="ECO:0008006" key="4">
    <source>
        <dbReference type="Google" id="ProtNLM"/>
    </source>
</evidence>
<keyword evidence="1" id="KW-1133">Transmembrane helix</keyword>
<dbReference type="KEGG" id="gsb:GSUB_04140"/>
<keyword evidence="3" id="KW-1185">Reference proteome</keyword>
<name>A0A0B5FP93_9BACT</name>
<proteinExistence type="predicted"/>
<evidence type="ECO:0000313" key="3">
    <source>
        <dbReference type="Proteomes" id="UP000035036"/>
    </source>
</evidence>
<evidence type="ECO:0000313" key="2">
    <source>
        <dbReference type="EMBL" id="AJF05915.1"/>
    </source>
</evidence>
<sequence length="303" mass="34822">MQKPQHAHMHTHEDDPNRRLRRFFLLSSSISFIVILTLSGTGIFLAFKNYIHNEAESSAVRISEALLEQGRSDLIHRDAQGNARLGLDPENFQEFDRRLRETLRALDVPKIKIFTAGKTILYSTERAIIGRLDSENKKLEQALGGEIYSQLETEGEFWDLEDEQRFDVDIVETYIPISDENGRVIGAYEIYLDVSRYQHDVIHFVIFSLAIITAVLAFIFLIIYAQLRKATGIIHSKTEQIKVLSGLLPICSFCKKIRDENGNWEMLEEYISSHSESEFSHSFCPECVAKHYPELGLTEKDHT</sequence>
<dbReference type="STRING" id="483547.GSUB_04140"/>
<feature type="transmembrane region" description="Helical" evidence="1">
    <location>
        <begin position="201"/>
        <end position="227"/>
    </location>
</feature>
<protein>
    <recommendedName>
        <fullName evidence="4">Double Cache domain-containing protein</fullName>
    </recommendedName>
</protein>
<evidence type="ECO:0000256" key="1">
    <source>
        <dbReference type="SAM" id="Phobius"/>
    </source>
</evidence>